<dbReference type="PANTHER" id="PTHR47333:SF4">
    <property type="entry name" value="EGF-LIKE DOMAIN-CONTAINING PROTEIN"/>
    <property type="match status" value="1"/>
</dbReference>
<name>A0ABD2Q6W1_9PLAT</name>
<dbReference type="PROSITE" id="PS00010">
    <property type="entry name" value="ASX_HYDROXYL"/>
    <property type="match status" value="1"/>
</dbReference>
<dbReference type="SUPFAM" id="SSF57196">
    <property type="entry name" value="EGF/Laminin"/>
    <property type="match status" value="2"/>
</dbReference>
<dbReference type="SMART" id="SM00181">
    <property type="entry name" value="EGF"/>
    <property type="match status" value="4"/>
</dbReference>
<dbReference type="Proteomes" id="UP001626550">
    <property type="component" value="Unassembled WGS sequence"/>
</dbReference>
<evidence type="ECO:0000256" key="5">
    <source>
        <dbReference type="ARBA" id="ARBA00022737"/>
    </source>
</evidence>
<evidence type="ECO:0000259" key="10">
    <source>
        <dbReference type="PROSITE" id="PS50026"/>
    </source>
</evidence>
<keyword evidence="5" id="KW-0677">Repeat</keyword>
<keyword evidence="2" id="KW-0964">Secreted</keyword>
<sequence>MQCMIRKSCDGCCLMCLVAVCAGNCGEKGRCVKPDVCRCHDGKDRSECLTLETMGESAEDYNDYTYDISNGWQSDQGIPLSFVDSQKKQEKEKATEKGYCYLNKERGICTNQVGLVGRSITDKEMTSRYADYYKMNVYECCNSVGLAWGGNGKCDSCDGLLEQLPVCRRGYKRSENGNCEDIDECELGVCQNGNCMNRIGSYSCLCPHGMIFNSTTLGCSYEKSKSKFRSQLRFSRSAICETSGQSCRPSGHCMEETSRFGKDYTCICSSGYELTHDRHSCKKTKSSPFNLCTIYKEKVCQNGQCAAIGTSYRCHCNEGFRASQDQKSCIRQFSVEFC</sequence>
<evidence type="ECO:0000256" key="6">
    <source>
        <dbReference type="ARBA" id="ARBA00023157"/>
    </source>
</evidence>
<dbReference type="PANTHER" id="PTHR47333">
    <property type="entry name" value="VON WILLEBRAND FACTOR C AND EGF DOMAIN-CONTAINING PROTEIN"/>
    <property type="match status" value="1"/>
</dbReference>
<protein>
    <submittedName>
        <fullName evidence="11">Fibrillin-1</fullName>
    </submittedName>
</protein>
<dbReference type="CDD" id="cd00054">
    <property type="entry name" value="EGF_CA"/>
    <property type="match status" value="1"/>
</dbReference>
<dbReference type="InterPro" id="IPR052080">
    <property type="entry name" value="vWF_C/EGF_Fibrillin"/>
</dbReference>
<dbReference type="Gene3D" id="2.10.25.10">
    <property type="entry name" value="Laminin"/>
    <property type="match status" value="1"/>
</dbReference>
<feature type="disulfide bond" evidence="8">
    <location>
        <begin position="185"/>
        <end position="195"/>
    </location>
</feature>
<feature type="signal peptide" evidence="9">
    <location>
        <begin position="1"/>
        <end position="23"/>
    </location>
</feature>
<keyword evidence="7" id="KW-0325">Glycoprotein</keyword>
<evidence type="ECO:0000313" key="12">
    <source>
        <dbReference type="Proteomes" id="UP001626550"/>
    </source>
</evidence>
<comment type="caution">
    <text evidence="8">Lacks conserved residue(s) required for the propagation of feature annotation.</text>
</comment>
<dbReference type="Gene3D" id="2.90.20.10">
    <property type="entry name" value="Plasmodium vivax P25 domain"/>
    <property type="match status" value="1"/>
</dbReference>
<reference evidence="11 12" key="1">
    <citation type="submission" date="2024-11" db="EMBL/GenBank/DDBJ databases">
        <title>Adaptive evolution of stress response genes in parasites aligns with host niche diversity.</title>
        <authorList>
            <person name="Hahn C."/>
            <person name="Resl P."/>
        </authorList>
    </citation>
    <scope>NUCLEOTIDE SEQUENCE [LARGE SCALE GENOMIC DNA]</scope>
    <source>
        <strain evidence="11">EGGRZ-B1_66</strain>
        <tissue evidence="11">Body</tissue>
    </source>
</reference>
<proteinExistence type="predicted"/>
<evidence type="ECO:0000256" key="2">
    <source>
        <dbReference type="ARBA" id="ARBA00022525"/>
    </source>
</evidence>
<gene>
    <name evidence="11" type="primary">FBN1</name>
    <name evidence="11" type="ORF">Ciccas_006223</name>
</gene>
<evidence type="ECO:0000256" key="9">
    <source>
        <dbReference type="SAM" id="SignalP"/>
    </source>
</evidence>
<dbReference type="InterPro" id="IPR018097">
    <property type="entry name" value="EGF_Ca-bd_CS"/>
</dbReference>
<dbReference type="InterPro" id="IPR000152">
    <property type="entry name" value="EGF-type_Asp/Asn_hydroxyl_site"/>
</dbReference>
<keyword evidence="12" id="KW-1185">Reference proteome</keyword>
<dbReference type="EMBL" id="JBJKFK010000815">
    <property type="protein sequence ID" value="KAL3315148.1"/>
    <property type="molecule type" value="Genomic_DNA"/>
</dbReference>
<dbReference type="AlphaFoldDB" id="A0ABD2Q6W1"/>
<evidence type="ECO:0000256" key="7">
    <source>
        <dbReference type="ARBA" id="ARBA00023180"/>
    </source>
</evidence>
<evidence type="ECO:0000313" key="11">
    <source>
        <dbReference type="EMBL" id="KAL3315148.1"/>
    </source>
</evidence>
<dbReference type="InterPro" id="IPR049883">
    <property type="entry name" value="NOTCH1_EGF-like"/>
</dbReference>
<keyword evidence="4 9" id="KW-0732">Signal</keyword>
<organism evidence="11 12">
    <name type="scientific">Cichlidogyrus casuarinus</name>
    <dbReference type="NCBI Taxonomy" id="1844966"/>
    <lineage>
        <taxon>Eukaryota</taxon>
        <taxon>Metazoa</taxon>
        <taxon>Spiralia</taxon>
        <taxon>Lophotrochozoa</taxon>
        <taxon>Platyhelminthes</taxon>
        <taxon>Monogenea</taxon>
        <taxon>Monopisthocotylea</taxon>
        <taxon>Dactylogyridea</taxon>
        <taxon>Ancyrocephalidae</taxon>
        <taxon>Cichlidogyrus</taxon>
    </lineage>
</organism>
<dbReference type="Pfam" id="PF07645">
    <property type="entry name" value="EGF_CA"/>
    <property type="match status" value="2"/>
</dbReference>
<dbReference type="GO" id="GO:0005576">
    <property type="term" value="C:extracellular region"/>
    <property type="evidence" value="ECO:0007669"/>
    <property type="project" value="UniProtKB-SubCell"/>
</dbReference>
<evidence type="ECO:0000256" key="8">
    <source>
        <dbReference type="PROSITE-ProRule" id="PRU00076"/>
    </source>
</evidence>
<feature type="domain" description="EGF-like" evidence="10">
    <location>
        <begin position="181"/>
        <end position="216"/>
    </location>
</feature>
<evidence type="ECO:0000256" key="1">
    <source>
        <dbReference type="ARBA" id="ARBA00004613"/>
    </source>
</evidence>
<dbReference type="PROSITE" id="PS50026">
    <property type="entry name" value="EGF_3"/>
    <property type="match status" value="1"/>
</dbReference>
<keyword evidence="6 8" id="KW-1015">Disulfide bond</keyword>
<dbReference type="InterPro" id="IPR036773">
    <property type="entry name" value="TB_dom_sf"/>
</dbReference>
<evidence type="ECO:0000256" key="4">
    <source>
        <dbReference type="ARBA" id="ARBA00022729"/>
    </source>
</evidence>
<dbReference type="InterPro" id="IPR001881">
    <property type="entry name" value="EGF-like_Ca-bd_dom"/>
</dbReference>
<accession>A0ABD2Q6W1</accession>
<feature type="chain" id="PRO_5044886193" evidence="9">
    <location>
        <begin position="24"/>
        <end position="338"/>
    </location>
</feature>
<dbReference type="PROSITE" id="PS01187">
    <property type="entry name" value="EGF_CA"/>
    <property type="match status" value="1"/>
</dbReference>
<evidence type="ECO:0000256" key="3">
    <source>
        <dbReference type="ARBA" id="ARBA00022536"/>
    </source>
</evidence>
<dbReference type="SMART" id="SM00179">
    <property type="entry name" value="EGF_CA"/>
    <property type="match status" value="2"/>
</dbReference>
<dbReference type="InterPro" id="IPR000742">
    <property type="entry name" value="EGF"/>
</dbReference>
<dbReference type="Gene3D" id="3.90.290.10">
    <property type="entry name" value="TGF-beta binding (TB) domain"/>
    <property type="match status" value="1"/>
</dbReference>
<keyword evidence="3 8" id="KW-0245">EGF-like domain</keyword>
<comment type="caution">
    <text evidence="11">The sequence shown here is derived from an EMBL/GenBank/DDBJ whole genome shotgun (WGS) entry which is preliminary data.</text>
</comment>
<comment type="subcellular location">
    <subcellularLocation>
        <location evidence="1">Secreted</location>
    </subcellularLocation>
</comment>